<gene>
    <name evidence="1" type="ORF">NLS_LOCUS5588</name>
</gene>
<proteinExistence type="predicted"/>
<dbReference type="EMBL" id="UYRX01000428">
    <property type="protein sequence ID" value="VDK82085.1"/>
    <property type="molecule type" value="Genomic_DNA"/>
</dbReference>
<dbReference type="Proteomes" id="UP000277928">
    <property type="component" value="Unassembled WGS sequence"/>
</dbReference>
<evidence type="ECO:0000313" key="2">
    <source>
        <dbReference type="Proteomes" id="UP000277928"/>
    </source>
</evidence>
<name>A0A3P6TM49_LITSI</name>
<reference evidence="1 2" key="1">
    <citation type="submission" date="2018-08" db="EMBL/GenBank/DDBJ databases">
        <authorList>
            <person name="Laetsch R D."/>
            <person name="Stevens L."/>
            <person name="Kumar S."/>
            <person name="Blaxter L. M."/>
        </authorList>
    </citation>
    <scope>NUCLEOTIDE SEQUENCE [LARGE SCALE GENOMIC DNA]</scope>
</reference>
<accession>A0A3P6TM49</accession>
<protein>
    <submittedName>
        <fullName evidence="1">Uncharacterized protein</fullName>
    </submittedName>
</protein>
<evidence type="ECO:0000313" key="1">
    <source>
        <dbReference type="EMBL" id="VDK82085.1"/>
    </source>
</evidence>
<organism evidence="1 2">
    <name type="scientific">Litomosoides sigmodontis</name>
    <name type="common">Filarial nematode worm</name>
    <dbReference type="NCBI Taxonomy" id="42156"/>
    <lineage>
        <taxon>Eukaryota</taxon>
        <taxon>Metazoa</taxon>
        <taxon>Ecdysozoa</taxon>
        <taxon>Nematoda</taxon>
        <taxon>Chromadorea</taxon>
        <taxon>Rhabditida</taxon>
        <taxon>Spirurina</taxon>
        <taxon>Spiruromorpha</taxon>
        <taxon>Filarioidea</taxon>
        <taxon>Onchocercidae</taxon>
        <taxon>Litomosoides</taxon>
    </lineage>
</organism>
<sequence length="97" mass="11304">MKTRHALKISNFLLLERFKHTSREKLLSALLDKRSVSSGKYSLCYSKGPRRNQILPSFASIHYWVVGMLRTAVTRRYVLLSEVILWNSTQRQQPPTV</sequence>
<keyword evidence="2" id="KW-1185">Reference proteome</keyword>
<dbReference type="AlphaFoldDB" id="A0A3P6TM49"/>